<comment type="caution">
    <text evidence="1">The sequence shown here is derived from an EMBL/GenBank/DDBJ whole genome shotgun (WGS) entry which is preliminary data.</text>
</comment>
<name>A0ABS5KHC9_9ACTN</name>
<evidence type="ECO:0000313" key="1">
    <source>
        <dbReference type="EMBL" id="MBS2545518.1"/>
    </source>
</evidence>
<dbReference type="Proteomes" id="UP000730482">
    <property type="component" value="Unassembled WGS sequence"/>
</dbReference>
<accession>A0ABS5KHC9</accession>
<protein>
    <submittedName>
        <fullName evidence="1">Uncharacterized protein</fullName>
    </submittedName>
</protein>
<evidence type="ECO:0000313" key="2">
    <source>
        <dbReference type="Proteomes" id="UP000730482"/>
    </source>
</evidence>
<sequence length="129" mass="13817">MTPDQNIPVLDPNRLAALLSAAGFTTRELPGTYDFGAEPPRVMHHAITEHGQLVAVLEWIEDHRRPAALITELAVYPDARDLPVAEHGPISRIHARVFAATFAANVPASVVCAAAIAATTARVPNRAAR</sequence>
<proteinExistence type="predicted"/>
<dbReference type="RefSeq" id="WP_212007182.1">
    <property type="nucleotide sequence ID" value="NZ_JAAFYZ010000003.1"/>
</dbReference>
<gene>
    <name evidence="1" type="ORF">KGQ19_01410</name>
</gene>
<organism evidence="1 2">
    <name type="scientific">Catenulispora pinistramenti</name>
    <dbReference type="NCBI Taxonomy" id="2705254"/>
    <lineage>
        <taxon>Bacteria</taxon>
        <taxon>Bacillati</taxon>
        <taxon>Actinomycetota</taxon>
        <taxon>Actinomycetes</taxon>
        <taxon>Catenulisporales</taxon>
        <taxon>Catenulisporaceae</taxon>
        <taxon>Catenulispora</taxon>
    </lineage>
</organism>
<reference evidence="1 2" key="1">
    <citation type="submission" date="2020-02" db="EMBL/GenBank/DDBJ databases">
        <title>Acidophilic actinobacteria isolated from forest soil.</title>
        <authorList>
            <person name="Golinska P."/>
        </authorList>
    </citation>
    <scope>NUCLEOTIDE SEQUENCE [LARGE SCALE GENOMIC DNA]</scope>
    <source>
        <strain evidence="1 2">NL8</strain>
    </source>
</reference>
<keyword evidence="2" id="KW-1185">Reference proteome</keyword>
<dbReference type="EMBL" id="JAAFYZ010000003">
    <property type="protein sequence ID" value="MBS2545518.1"/>
    <property type="molecule type" value="Genomic_DNA"/>
</dbReference>